<feature type="transmembrane region" description="Helical" evidence="6">
    <location>
        <begin position="360"/>
        <end position="379"/>
    </location>
</feature>
<evidence type="ECO:0000256" key="1">
    <source>
        <dbReference type="ARBA" id="ARBA00004651"/>
    </source>
</evidence>
<name>A0ABV3H883_9ACTN</name>
<keyword evidence="5 6" id="KW-0472">Membrane</keyword>
<evidence type="ECO:0000313" key="9">
    <source>
        <dbReference type="Proteomes" id="UP001552427"/>
    </source>
</evidence>
<keyword evidence="2" id="KW-1003">Cell membrane</keyword>
<protein>
    <submittedName>
        <fullName evidence="8">MFS transporter</fullName>
    </submittedName>
</protein>
<feature type="transmembrane region" description="Helical" evidence="6">
    <location>
        <begin position="53"/>
        <end position="74"/>
    </location>
</feature>
<dbReference type="SUPFAM" id="SSF103473">
    <property type="entry name" value="MFS general substrate transporter"/>
    <property type="match status" value="1"/>
</dbReference>
<feature type="transmembrane region" description="Helical" evidence="6">
    <location>
        <begin position="12"/>
        <end position="33"/>
    </location>
</feature>
<keyword evidence="3 6" id="KW-0812">Transmembrane</keyword>
<keyword evidence="4 6" id="KW-1133">Transmembrane helix</keyword>
<dbReference type="InterPro" id="IPR020846">
    <property type="entry name" value="MFS_dom"/>
</dbReference>
<sequence>MTTTLDAGPVRARPLAVASVALGTFTIVTSEMLPVGLLTSIAADLGISPGTAGLTMSAPGLVAAVVAPALALAARRADRRTLLMGLMALLAVANLAAALAPGYAVMLAARVATGVSIGGFWAFAAGLGARLVPERQVGRATSVILGGVSVASVLGVPAAALVSSSAGWRAAFAALGVVALALLALLAATLPALPGAAPEAGAKSRFRMSRALVLVVVLTVLIISGHFAAYTYLRPFMEQVGQAGPGLVSAALLLYGAAGVAGNFAAGARAARSPRAVLVVLAVLIALATAALALTAPPLAAVVVWGLGYGGVGVTLQLWIMRSGGGELGTALFVSAFNLSIALGALAGGRVVDGVSITAAMWPAAALSLLAAAAAGIWGRSRTSGS</sequence>
<evidence type="ECO:0000256" key="3">
    <source>
        <dbReference type="ARBA" id="ARBA00022692"/>
    </source>
</evidence>
<dbReference type="PANTHER" id="PTHR43124:SF3">
    <property type="entry name" value="CHLORAMPHENICOL EFFLUX PUMP RV0191"/>
    <property type="match status" value="1"/>
</dbReference>
<feature type="transmembrane region" description="Helical" evidence="6">
    <location>
        <begin position="111"/>
        <end position="131"/>
    </location>
</feature>
<feature type="transmembrane region" description="Helical" evidence="6">
    <location>
        <begin position="245"/>
        <end position="264"/>
    </location>
</feature>
<dbReference type="PROSITE" id="PS50850">
    <property type="entry name" value="MFS"/>
    <property type="match status" value="1"/>
</dbReference>
<dbReference type="RefSeq" id="WP_364453971.1">
    <property type="nucleotide sequence ID" value="NZ_JBFARM010000007.1"/>
</dbReference>
<feature type="domain" description="Major facilitator superfamily (MFS) profile" evidence="7">
    <location>
        <begin position="16"/>
        <end position="383"/>
    </location>
</feature>
<organism evidence="8 9">
    <name type="scientific">Nonomuraea bangladeshensis</name>
    <dbReference type="NCBI Taxonomy" id="404385"/>
    <lineage>
        <taxon>Bacteria</taxon>
        <taxon>Bacillati</taxon>
        <taxon>Actinomycetota</taxon>
        <taxon>Actinomycetes</taxon>
        <taxon>Streptosporangiales</taxon>
        <taxon>Streptosporangiaceae</taxon>
        <taxon>Nonomuraea</taxon>
    </lineage>
</organism>
<accession>A0ABV3H883</accession>
<dbReference type="EMBL" id="JBFARM010000007">
    <property type="protein sequence ID" value="MEV4288736.1"/>
    <property type="molecule type" value="Genomic_DNA"/>
</dbReference>
<evidence type="ECO:0000313" key="8">
    <source>
        <dbReference type="EMBL" id="MEV4288736.1"/>
    </source>
</evidence>
<dbReference type="Gene3D" id="1.20.1250.20">
    <property type="entry name" value="MFS general substrate transporter like domains"/>
    <property type="match status" value="1"/>
</dbReference>
<dbReference type="InterPro" id="IPR011701">
    <property type="entry name" value="MFS"/>
</dbReference>
<evidence type="ECO:0000256" key="5">
    <source>
        <dbReference type="ARBA" id="ARBA00023136"/>
    </source>
</evidence>
<evidence type="ECO:0000259" key="7">
    <source>
        <dbReference type="PROSITE" id="PS50850"/>
    </source>
</evidence>
<feature type="transmembrane region" description="Helical" evidence="6">
    <location>
        <begin position="276"/>
        <end position="296"/>
    </location>
</feature>
<feature type="transmembrane region" description="Helical" evidence="6">
    <location>
        <begin position="328"/>
        <end position="348"/>
    </location>
</feature>
<evidence type="ECO:0000256" key="2">
    <source>
        <dbReference type="ARBA" id="ARBA00022475"/>
    </source>
</evidence>
<reference evidence="8 9" key="1">
    <citation type="submission" date="2024-06" db="EMBL/GenBank/DDBJ databases">
        <title>The Natural Products Discovery Center: Release of the First 8490 Sequenced Strains for Exploring Actinobacteria Biosynthetic Diversity.</title>
        <authorList>
            <person name="Kalkreuter E."/>
            <person name="Kautsar S.A."/>
            <person name="Yang D."/>
            <person name="Bader C.D."/>
            <person name="Teijaro C.N."/>
            <person name="Fluegel L."/>
            <person name="Davis C.M."/>
            <person name="Simpson J.R."/>
            <person name="Lauterbach L."/>
            <person name="Steele A.D."/>
            <person name="Gui C."/>
            <person name="Meng S."/>
            <person name="Li G."/>
            <person name="Viehrig K."/>
            <person name="Ye F."/>
            <person name="Su P."/>
            <person name="Kiefer A.F."/>
            <person name="Nichols A."/>
            <person name="Cepeda A.J."/>
            <person name="Yan W."/>
            <person name="Fan B."/>
            <person name="Jiang Y."/>
            <person name="Adhikari A."/>
            <person name="Zheng C.-J."/>
            <person name="Schuster L."/>
            <person name="Cowan T.M."/>
            <person name="Smanski M.J."/>
            <person name="Chevrette M.G."/>
            <person name="De Carvalho L.P.S."/>
            <person name="Shen B."/>
        </authorList>
    </citation>
    <scope>NUCLEOTIDE SEQUENCE [LARGE SCALE GENOMIC DNA]</scope>
    <source>
        <strain evidence="8 9">NPDC049574</strain>
    </source>
</reference>
<evidence type="ECO:0000256" key="6">
    <source>
        <dbReference type="SAM" id="Phobius"/>
    </source>
</evidence>
<feature type="transmembrane region" description="Helical" evidence="6">
    <location>
        <begin position="211"/>
        <end position="233"/>
    </location>
</feature>
<feature type="transmembrane region" description="Helical" evidence="6">
    <location>
        <begin position="168"/>
        <end position="190"/>
    </location>
</feature>
<dbReference type="PANTHER" id="PTHR43124">
    <property type="entry name" value="PURINE EFFLUX PUMP PBUE"/>
    <property type="match status" value="1"/>
</dbReference>
<gene>
    <name evidence="8" type="ORF">AB0K40_24775</name>
</gene>
<keyword evidence="9" id="KW-1185">Reference proteome</keyword>
<proteinExistence type="predicted"/>
<feature type="transmembrane region" description="Helical" evidence="6">
    <location>
        <begin position="143"/>
        <end position="162"/>
    </location>
</feature>
<comment type="caution">
    <text evidence="8">The sequence shown here is derived from an EMBL/GenBank/DDBJ whole genome shotgun (WGS) entry which is preliminary data.</text>
</comment>
<comment type="subcellular location">
    <subcellularLocation>
        <location evidence="1">Cell membrane</location>
        <topology evidence="1">Multi-pass membrane protein</topology>
    </subcellularLocation>
</comment>
<dbReference type="Proteomes" id="UP001552427">
    <property type="component" value="Unassembled WGS sequence"/>
</dbReference>
<dbReference type="InterPro" id="IPR050189">
    <property type="entry name" value="MFS_Efflux_Transporters"/>
</dbReference>
<dbReference type="Pfam" id="PF07690">
    <property type="entry name" value="MFS_1"/>
    <property type="match status" value="1"/>
</dbReference>
<evidence type="ECO:0000256" key="4">
    <source>
        <dbReference type="ARBA" id="ARBA00022989"/>
    </source>
</evidence>
<feature type="transmembrane region" description="Helical" evidence="6">
    <location>
        <begin position="302"/>
        <end position="321"/>
    </location>
</feature>
<feature type="transmembrane region" description="Helical" evidence="6">
    <location>
        <begin position="81"/>
        <end position="105"/>
    </location>
</feature>
<dbReference type="InterPro" id="IPR036259">
    <property type="entry name" value="MFS_trans_sf"/>
</dbReference>